<protein>
    <submittedName>
        <fullName evidence="1">Uncharacterized protein</fullName>
    </submittedName>
</protein>
<sequence>MFSGRSKWSSLWLPYESTSTSSNQLQDAPQNSGSCNVGSRPAKRRFYHQEKHIEIIGGSSTPPPLPVQALFNSPMTSSASSSSSCLKTAWNTPNQLHSISSSSSSCSFSSSTGTSASTQHLLPPEIVSKIVLLYASSILFPEHTQSSPSEQTKSRTVQVLNLACLDSEAYRTIFSYVLLPTVTLRGADQVTAFSRSLQRNFRGFRHMAKARTKSLRIRLDKLPSSLCGQCQQGCSKCKLSSRLSLYDSVSSQADFEKASIGPLKSILSICDGIENLSMECLPRVLDPRLCSSASTVGTDGYSDQKIQQSRKQCVIFSKLCNMGKATMDNTSQVEDAVRDSLVSLRHKLKELSCMLSNYGGDINEKLWQSDKEVKGCSSWFVNPCASSKPSSLHLAKWANLTHLQLHGPRCRITVATSKALGQLPALTHLGLIMPFLVPPSQDRPISEHYAESLDSEQRPNVLQLLASSCERLQILLVVGHELRDYIGCSEKYLPWLRTIRIRSKATADHRNSEEWNSAPRGPLRIQFVTASRKVNGGTCHPTEFSRWMMRRSENQTQWAWEDEQVRESGHPGSYSVAKGLDEEIDYNVRAWYAPNTDEFEDFPVYGESEDRDVLMGTDNLD</sequence>
<evidence type="ECO:0000313" key="2">
    <source>
        <dbReference type="Proteomes" id="UP000245626"/>
    </source>
</evidence>
<proteinExistence type="predicted"/>
<evidence type="ECO:0000313" key="1">
    <source>
        <dbReference type="EMBL" id="PWN53664.1"/>
    </source>
</evidence>
<dbReference type="EMBL" id="KZ819714">
    <property type="protein sequence ID" value="PWN53664.1"/>
    <property type="molecule type" value="Genomic_DNA"/>
</dbReference>
<accession>A0ACD0P6U3</accession>
<gene>
    <name evidence="1" type="ORF">IE53DRAFT_125369</name>
</gene>
<keyword evidence="2" id="KW-1185">Reference proteome</keyword>
<organism evidence="1 2">
    <name type="scientific">Violaceomyces palustris</name>
    <dbReference type="NCBI Taxonomy" id="1673888"/>
    <lineage>
        <taxon>Eukaryota</taxon>
        <taxon>Fungi</taxon>
        <taxon>Dikarya</taxon>
        <taxon>Basidiomycota</taxon>
        <taxon>Ustilaginomycotina</taxon>
        <taxon>Ustilaginomycetes</taxon>
        <taxon>Violaceomycetales</taxon>
        <taxon>Violaceomycetaceae</taxon>
        <taxon>Violaceomyces</taxon>
    </lineage>
</organism>
<dbReference type="Proteomes" id="UP000245626">
    <property type="component" value="Unassembled WGS sequence"/>
</dbReference>
<reference evidence="1 2" key="1">
    <citation type="journal article" date="2018" name="Mol. Biol. Evol.">
        <title>Broad Genomic Sampling Reveals a Smut Pathogenic Ancestry of the Fungal Clade Ustilaginomycotina.</title>
        <authorList>
            <person name="Kijpornyongpan T."/>
            <person name="Mondo S.J."/>
            <person name="Barry K."/>
            <person name="Sandor L."/>
            <person name="Lee J."/>
            <person name="Lipzen A."/>
            <person name="Pangilinan J."/>
            <person name="LaButti K."/>
            <person name="Hainaut M."/>
            <person name="Henrissat B."/>
            <person name="Grigoriev I.V."/>
            <person name="Spatafora J.W."/>
            <person name="Aime M.C."/>
        </authorList>
    </citation>
    <scope>NUCLEOTIDE SEQUENCE [LARGE SCALE GENOMIC DNA]</scope>
    <source>
        <strain evidence="1 2">SA 807</strain>
    </source>
</reference>
<name>A0ACD0P6U3_9BASI</name>